<protein>
    <submittedName>
        <fullName evidence="2">Uncharacterized protein</fullName>
    </submittedName>
</protein>
<organism evidence="2">
    <name type="scientific">Oryza punctata</name>
    <name type="common">Red rice</name>
    <dbReference type="NCBI Taxonomy" id="4537"/>
    <lineage>
        <taxon>Eukaryota</taxon>
        <taxon>Viridiplantae</taxon>
        <taxon>Streptophyta</taxon>
        <taxon>Embryophyta</taxon>
        <taxon>Tracheophyta</taxon>
        <taxon>Spermatophyta</taxon>
        <taxon>Magnoliopsida</taxon>
        <taxon>Liliopsida</taxon>
        <taxon>Poales</taxon>
        <taxon>Poaceae</taxon>
        <taxon>BOP clade</taxon>
        <taxon>Oryzoideae</taxon>
        <taxon>Oryzeae</taxon>
        <taxon>Oryzinae</taxon>
        <taxon>Oryza</taxon>
    </lineage>
</organism>
<dbReference type="HOGENOM" id="CLU_1848343_0_0_1"/>
<keyword evidence="1" id="KW-0472">Membrane</keyword>
<reference evidence="2" key="1">
    <citation type="submission" date="2015-04" db="UniProtKB">
        <authorList>
            <consortium name="EnsemblPlants"/>
        </authorList>
    </citation>
    <scope>IDENTIFICATION</scope>
</reference>
<dbReference type="Gramene" id="OPUNC10G16070.1">
    <property type="protein sequence ID" value="OPUNC10G16070.1"/>
    <property type="gene ID" value="OPUNC10G16070"/>
</dbReference>
<keyword evidence="3" id="KW-1185">Reference proteome</keyword>
<accession>A0A0E0MAF5</accession>
<feature type="transmembrane region" description="Helical" evidence="1">
    <location>
        <begin position="104"/>
        <end position="124"/>
    </location>
</feature>
<dbReference type="Proteomes" id="UP000026962">
    <property type="component" value="Chromosome 10"/>
</dbReference>
<dbReference type="AlphaFoldDB" id="A0A0E0MAF5"/>
<reference evidence="2" key="2">
    <citation type="submission" date="2018-05" db="EMBL/GenBank/DDBJ databases">
        <title>OpunRS2 (Oryza punctata Reference Sequence Version 2).</title>
        <authorList>
            <person name="Zhang J."/>
            <person name="Kudrna D."/>
            <person name="Lee S."/>
            <person name="Talag J."/>
            <person name="Welchert J."/>
            <person name="Wing R.A."/>
        </authorList>
    </citation>
    <scope>NUCLEOTIDE SEQUENCE [LARGE SCALE GENOMIC DNA]</scope>
</reference>
<dbReference type="EnsemblPlants" id="OPUNC10G16070.1">
    <property type="protein sequence ID" value="OPUNC10G16070.1"/>
    <property type="gene ID" value="OPUNC10G16070"/>
</dbReference>
<sequence>MLTDNGSIEVIECYRESGSTVKPTECGGRWQLPFPLWRMTTGRKGGSYMYSPQLPSDGNPEADADGALARPCRQLSTASAADSLAVFALAKLIDRTKHHADPQLALAFAICALFQVSTSIMFLFEWDFAICVASLLGGL</sequence>
<keyword evidence="1" id="KW-1133">Transmembrane helix</keyword>
<keyword evidence="1" id="KW-0812">Transmembrane</keyword>
<evidence type="ECO:0000313" key="3">
    <source>
        <dbReference type="Proteomes" id="UP000026962"/>
    </source>
</evidence>
<name>A0A0E0MAF5_ORYPU</name>
<evidence type="ECO:0000256" key="1">
    <source>
        <dbReference type="SAM" id="Phobius"/>
    </source>
</evidence>
<evidence type="ECO:0000313" key="2">
    <source>
        <dbReference type="EnsemblPlants" id="OPUNC10G16070.1"/>
    </source>
</evidence>
<proteinExistence type="predicted"/>